<evidence type="ECO:0000256" key="7">
    <source>
        <dbReference type="SAM" id="Phobius"/>
    </source>
</evidence>
<comment type="caution">
    <text evidence="10">The sequence shown here is derived from an EMBL/GenBank/DDBJ whole genome shotgun (WGS) entry which is preliminary data.</text>
</comment>
<protein>
    <submittedName>
        <fullName evidence="10">ABC-type multidrug transport system fused ATPase/permease subunit</fullName>
    </submittedName>
</protein>
<evidence type="ECO:0000256" key="4">
    <source>
        <dbReference type="ARBA" id="ARBA00022840"/>
    </source>
</evidence>
<feature type="domain" description="ABC transmembrane type-1" evidence="9">
    <location>
        <begin position="40"/>
        <end position="328"/>
    </location>
</feature>
<dbReference type="Proteomes" id="UP000275356">
    <property type="component" value="Unassembled WGS sequence"/>
</dbReference>
<keyword evidence="4" id="KW-0067">ATP-binding</keyword>
<feature type="transmembrane region" description="Helical" evidence="7">
    <location>
        <begin position="83"/>
        <end position="103"/>
    </location>
</feature>
<name>A0A3N2D0W6_9MICO</name>
<evidence type="ECO:0000313" key="11">
    <source>
        <dbReference type="Proteomes" id="UP000275356"/>
    </source>
</evidence>
<dbReference type="SMART" id="SM00382">
    <property type="entry name" value="AAA"/>
    <property type="match status" value="1"/>
</dbReference>
<accession>A0A3N2D0W6</accession>
<keyword evidence="3" id="KW-0547">Nucleotide-binding</keyword>
<organism evidence="10 11">
    <name type="scientific">Salana multivorans</name>
    <dbReference type="NCBI Taxonomy" id="120377"/>
    <lineage>
        <taxon>Bacteria</taxon>
        <taxon>Bacillati</taxon>
        <taxon>Actinomycetota</taxon>
        <taxon>Actinomycetes</taxon>
        <taxon>Micrococcales</taxon>
        <taxon>Beutenbergiaceae</taxon>
        <taxon>Salana</taxon>
    </lineage>
</organism>
<dbReference type="EMBL" id="RKHQ01000002">
    <property type="protein sequence ID" value="ROR93425.1"/>
    <property type="molecule type" value="Genomic_DNA"/>
</dbReference>
<feature type="transmembrane region" description="Helical" evidence="7">
    <location>
        <begin position="183"/>
        <end position="203"/>
    </location>
</feature>
<dbReference type="PROSITE" id="PS50929">
    <property type="entry name" value="ABC_TM1F"/>
    <property type="match status" value="1"/>
</dbReference>
<feature type="transmembrane region" description="Helical" evidence="7">
    <location>
        <begin position="299"/>
        <end position="323"/>
    </location>
</feature>
<feature type="transmembrane region" description="Helical" evidence="7">
    <location>
        <begin position="272"/>
        <end position="293"/>
    </location>
</feature>
<keyword evidence="5 7" id="KW-1133">Transmembrane helix</keyword>
<dbReference type="GO" id="GO:0005524">
    <property type="term" value="F:ATP binding"/>
    <property type="evidence" value="ECO:0007669"/>
    <property type="project" value="UniProtKB-KW"/>
</dbReference>
<dbReference type="Gene3D" id="3.40.50.300">
    <property type="entry name" value="P-loop containing nucleotide triphosphate hydrolases"/>
    <property type="match status" value="1"/>
</dbReference>
<dbReference type="InterPro" id="IPR039421">
    <property type="entry name" value="Type_1_exporter"/>
</dbReference>
<sequence length="623" mass="63928">MTGAQALPREPQRYALPPGRLRASLALVGRGLRAHPTTSWVAIGASAVYGVSSVASGWLLGRVTDRVILPGIRGDGGIGAREIWLSALALAGVALVTAVSVALRRIYAGIVAYDVQADHRRAVTRRYLELPLSWHRRRPTGELLSHASSDAEAAASVFAPVPLAIGVVVMLAVAAGAMLAANVWLGVLGLAMLPLVAVSNALYERAMSPAVALAQARRAEVADVAHASFEGAQVVKTLGTAELETAAFVRATDDLRAANTRVGRVSAVFEPVLSLIPTIVTLAVIVVGVVQVADGRAAAGGVVTSAFLLSIMAGPVGAIGYVLGQLPRSIVGYGRIARVIDADDDRRGRAGETSGAAAGADPGDGTAAVRLAGATLDVPGPRGEVRLLDDVELDVAPGTTVAVVGSTGSGKSTLLDVLGGLTPASSGTVVVAGLDVERTGHAELARRVAYVTQEAFVFSGSVRENVALADEGAGASDAEVWDALERARLADVVRELPEGLDTELGERGTSFSGGQRQRLAIARALVRRPRVLLLDDATSALDPAVEGEILASLGTGGSADGANAADAAPTVVMVAYRPATITRADLVVHVEGGRVVDVGTVPDLLARDAGFADLLQAYERDRS</sequence>
<keyword evidence="11" id="KW-1185">Reference proteome</keyword>
<dbReference type="InterPro" id="IPR017871">
    <property type="entry name" value="ABC_transporter-like_CS"/>
</dbReference>
<evidence type="ECO:0000259" key="9">
    <source>
        <dbReference type="PROSITE" id="PS50929"/>
    </source>
</evidence>
<proteinExistence type="predicted"/>
<dbReference type="GO" id="GO:0140359">
    <property type="term" value="F:ABC-type transporter activity"/>
    <property type="evidence" value="ECO:0007669"/>
    <property type="project" value="InterPro"/>
</dbReference>
<dbReference type="PROSITE" id="PS00211">
    <property type="entry name" value="ABC_TRANSPORTER_1"/>
    <property type="match status" value="1"/>
</dbReference>
<dbReference type="InterPro" id="IPR003439">
    <property type="entry name" value="ABC_transporter-like_ATP-bd"/>
</dbReference>
<comment type="subcellular location">
    <subcellularLocation>
        <location evidence="1">Cell membrane</location>
        <topology evidence="1">Multi-pass membrane protein</topology>
    </subcellularLocation>
</comment>
<evidence type="ECO:0000256" key="2">
    <source>
        <dbReference type="ARBA" id="ARBA00022692"/>
    </source>
</evidence>
<feature type="transmembrane region" description="Helical" evidence="7">
    <location>
        <begin position="40"/>
        <end position="60"/>
    </location>
</feature>
<keyword evidence="6 7" id="KW-0472">Membrane</keyword>
<evidence type="ECO:0000256" key="6">
    <source>
        <dbReference type="ARBA" id="ARBA00023136"/>
    </source>
</evidence>
<dbReference type="PROSITE" id="PS50893">
    <property type="entry name" value="ABC_TRANSPORTER_2"/>
    <property type="match status" value="1"/>
</dbReference>
<dbReference type="Gene3D" id="1.20.1560.10">
    <property type="entry name" value="ABC transporter type 1, transmembrane domain"/>
    <property type="match status" value="1"/>
</dbReference>
<dbReference type="PANTHER" id="PTHR24221">
    <property type="entry name" value="ATP-BINDING CASSETTE SUB-FAMILY B"/>
    <property type="match status" value="1"/>
</dbReference>
<feature type="transmembrane region" description="Helical" evidence="7">
    <location>
        <begin position="153"/>
        <end position="177"/>
    </location>
</feature>
<dbReference type="GO" id="GO:0016887">
    <property type="term" value="F:ATP hydrolysis activity"/>
    <property type="evidence" value="ECO:0007669"/>
    <property type="project" value="InterPro"/>
</dbReference>
<dbReference type="InterPro" id="IPR027417">
    <property type="entry name" value="P-loop_NTPase"/>
</dbReference>
<dbReference type="Pfam" id="PF00664">
    <property type="entry name" value="ABC_membrane"/>
    <property type="match status" value="1"/>
</dbReference>
<dbReference type="RefSeq" id="WP_245968090.1">
    <property type="nucleotide sequence ID" value="NZ_RKHQ01000002.1"/>
</dbReference>
<dbReference type="InterPro" id="IPR003593">
    <property type="entry name" value="AAA+_ATPase"/>
</dbReference>
<dbReference type="AlphaFoldDB" id="A0A3N2D0W6"/>
<dbReference type="GO" id="GO:0005886">
    <property type="term" value="C:plasma membrane"/>
    <property type="evidence" value="ECO:0007669"/>
    <property type="project" value="UniProtKB-SubCell"/>
</dbReference>
<gene>
    <name evidence="10" type="ORF">EDD28_2838</name>
</gene>
<keyword evidence="2 7" id="KW-0812">Transmembrane</keyword>
<dbReference type="SUPFAM" id="SSF52540">
    <property type="entry name" value="P-loop containing nucleoside triphosphate hydrolases"/>
    <property type="match status" value="1"/>
</dbReference>
<evidence type="ECO:0000259" key="8">
    <source>
        <dbReference type="PROSITE" id="PS50893"/>
    </source>
</evidence>
<evidence type="ECO:0000256" key="3">
    <source>
        <dbReference type="ARBA" id="ARBA00022741"/>
    </source>
</evidence>
<evidence type="ECO:0000313" key="10">
    <source>
        <dbReference type="EMBL" id="ROR93425.1"/>
    </source>
</evidence>
<reference evidence="10 11" key="1">
    <citation type="submission" date="2018-11" db="EMBL/GenBank/DDBJ databases">
        <title>Sequencing the genomes of 1000 actinobacteria strains.</title>
        <authorList>
            <person name="Klenk H.-P."/>
        </authorList>
    </citation>
    <scope>NUCLEOTIDE SEQUENCE [LARGE SCALE GENOMIC DNA]</scope>
    <source>
        <strain evidence="10 11">DSM 13521</strain>
    </source>
</reference>
<dbReference type="SUPFAM" id="SSF90123">
    <property type="entry name" value="ABC transporter transmembrane region"/>
    <property type="match status" value="1"/>
</dbReference>
<evidence type="ECO:0000256" key="5">
    <source>
        <dbReference type="ARBA" id="ARBA00022989"/>
    </source>
</evidence>
<dbReference type="PANTHER" id="PTHR24221:SF654">
    <property type="entry name" value="ATP-BINDING CASSETTE SUB-FAMILY B MEMBER 6"/>
    <property type="match status" value="1"/>
</dbReference>
<dbReference type="Pfam" id="PF00005">
    <property type="entry name" value="ABC_tran"/>
    <property type="match status" value="1"/>
</dbReference>
<dbReference type="InterPro" id="IPR011527">
    <property type="entry name" value="ABC1_TM_dom"/>
</dbReference>
<feature type="domain" description="ABC transporter" evidence="8">
    <location>
        <begin position="369"/>
        <end position="617"/>
    </location>
</feature>
<dbReference type="GO" id="GO:0034040">
    <property type="term" value="F:ATPase-coupled lipid transmembrane transporter activity"/>
    <property type="evidence" value="ECO:0007669"/>
    <property type="project" value="TreeGrafter"/>
</dbReference>
<evidence type="ECO:0000256" key="1">
    <source>
        <dbReference type="ARBA" id="ARBA00004651"/>
    </source>
</evidence>
<dbReference type="InterPro" id="IPR036640">
    <property type="entry name" value="ABC1_TM_sf"/>
</dbReference>